<dbReference type="PANTHER" id="PTHR48017">
    <property type="entry name" value="OS05G0424000 PROTEIN-RELATED"/>
    <property type="match status" value="1"/>
</dbReference>
<keyword evidence="2" id="KW-0813">Transport</keyword>
<gene>
    <name evidence="8" type="ORF">SLEP1_g15769</name>
</gene>
<dbReference type="EMBL" id="BPVZ01000020">
    <property type="protein sequence ID" value="GKV03478.1"/>
    <property type="molecule type" value="Genomic_DNA"/>
</dbReference>
<keyword evidence="4" id="KW-0029">Amino-acid transport</keyword>
<organism evidence="8 9">
    <name type="scientific">Rubroshorea leprosula</name>
    <dbReference type="NCBI Taxonomy" id="152421"/>
    <lineage>
        <taxon>Eukaryota</taxon>
        <taxon>Viridiplantae</taxon>
        <taxon>Streptophyta</taxon>
        <taxon>Embryophyta</taxon>
        <taxon>Tracheophyta</taxon>
        <taxon>Spermatophyta</taxon>
        <taxon>Magnoliopsida</taxon>
        <taxon>eudicotyledons</taxon>
        <taxon>Gunneridae</taxon>
        <taxon>Pentapetalae</taxon>
        <taxon>rosids</taxon>
        <taxon>malvids</taxon>
        <taxon>Malvales</taxon>
        <taxon>Dipterocarpaceae</taxon>
        <taxon>Rubroshorea</taxon>
    </lineage>
</organism>
<evidence type="ECO:0000256" key="2">
    <source>
        <dbReference type="ARBA" id="ARBA00022448"/>
    </source>
</evidence>
<evidence type="ECO:0000313" key="9">
    <source>
        <dbReference type="Proteomes" id="UP001054252"/>
    </source>
</evidence>
<dbReference type="Pfam" id="PF01490">
    <property type="entry name" value="Aa_trans"/>
    <property type="match status" value="1"/>
</dbReference>
<keyword evidence="3" id="KW-0812">Transmembrane</keyword>
<keyword evidence="6" id="KW-0472">Membrane</keyword>
<evidence type="ECO:0000313" key="8">
    <source>
        <dbReference type="EMBL" id="GKV03478.1"/>
    </source>
</evidence>
<dbReference type="Proteomes" id="UP001054252">
    <property type="component" value="Unassembled WGS sequence"/>
</dbReference>
<accession>A0AAV5IZ04</accession>
<evidence type="ECO:0000256" key="6">
    <source>
        <dbReference type="ARBA" id="ARBA00023136"/>
    </source>
</evidence>
<evidence type="ECO:0000256" key="1">
    <source>
        <dbReference type="ARBA" id="ARBA00004370"/>
    </source>
</evidence>
<protein>
    <recommendedName>
        <fullName evidence="7">Amino acid transporter transmembrane domain-containing protein</fullName>
    </recommendedName>
</protein>
<comment type="caution">
    <text evidence="8">The sequence shown here is derived from an EMBL/GenBank/DDBJ whole genome shotgun (WGS) entry which is preliminary data.</text>
</comment>
<reference evidence="8 9" key="1">
    <citation type="journal article" date="2021" name="Commun. Biol.">
        <title>The genome of Shorea leprosula (Dipterocarpaceae) highlights the ecological relevance of drought in aseasonal tropical rainforests.</title>
        <authorList>
            <person name="Ng K.K.S."/>
            <person name="Kobayashi M.J."/>
            <person name="Fawcett J.A."/>
            <person name="Hatakeyama M."/>
            <person name="Paape T."/>
            <person name="Ng C.H."/>
            <person name="Ang C.C."/>
            <person name="Tnah L.H."/>
            <person name="Lee C.T."/>
            <person name="Nishiyama T."/>
            <person name="Sese J."/>
            <person name="O'Brien M.J."/>
            <person name="Copetti D."/>
            <person name="Mohd Noor M.I."/>
            <person name="Ong R.C."/>
            <person name="Putra M."/>
            <person name="Sireger I.Z."/>
            <person name="Indrioko S."/>
            <person name="Kosugi Y."/>
            <person name="Izuno A."/>
            <person name="Isagi Y."/>
            <person name="Lee S.L."/>
            <person name="Shimizu K.K."/>
        </authorList>
    </citation>
    <scope>NUCLEOTIDE SEQUENCE [LARGE SCALE GENOMIC DNA]</scope>
    <source>
        <strain evidence="8">214</strain>
    </source>
</reference>
<evidence type="ECO:0000256" key="4">
    <source>
        <dbReference type="ARBA" id="ARBA00022970"/>
    </source>
</evidence>
<evidence type="ECO:0000256" key="3">
    <source>
        <dbReference type="ARBA" id="ARBA00022692"/>
    </source>
</evidence>
<dbReference type="GO" id="GO:0016020">
    <property type="term" value="C:membrane"/>
    <property type="evidence" value="ECO:0007669"/>
    <property type="project" value="UniProtKB-SubCell"/>
</dbReference>
<keyword evidence="9" id="KW-1185">Reference proteome</keyword>
<evidence type="ECO:0000256" key="5">
    <source>
        <dbReference type="ARBA" id="ARBA00022989"/>
    </source>
</evidence>
<dbReference type="AlphaFoldDB" id="A0AAV5IZ04"/>
<comment type="subcellular location">
    <subcellularLocation>
        <location evidence="1">Membrane</location>
    </subcellularLocation>
</comment>
<proteinExistence type="predicted"/>
<evidence type="ECO:0000259" key="7">
    <source>
        <dbReference type="Pfam" id="PF01490"/>
    </source>
</evidence>
<feature type="domain" description="Amino acid transporter transmembrane" evidence="7">
    <location>
        <begin position="8"/>
        <end position="96"/>
    </location>
</feature>
<sequence length="281" mass="30256">MTLFLTATGERTSLTGIEVGLGLNAAEKVWTMLRAVGDMAFAFAYSTVLIEIQDTLKSSPPENQTMKKANTIGMSTATTLYLFCSCLGYAAFGDHAPVLEMALPFFNDILALLEAIGFWPMTVYFPVEICSSLWIPPGVESGSQVVQALQSPVSSLQSPVSSLQSLLSFCTITFSVCSIFCPQLICDSLQDQDLTVPSLPIALCNHNNASICSILYPQLLIPSMIPFKIKISLCRHYPLYCATTAMLIAHHSPPAPRLGHPPQSSPSSSHCAVTSLEIDSG</sequence>
<dbReference type="InterPro" id="IPR013057">
    <property type="entry name" value="AA_transpt_TM"/>
</dbReference>
<dbReference type="GO" id="GO:0006865">
    <property type="term" value="P:amino acid transport"/>
    <property type="evidence" value="ECO:0007669"/>
    <property type="project" value="UniProtKB-KW"/>
</dbReference>
<keyword evidence="5" id="KW-1133">Transmembrane helix</keyword>
<name>A0AAV5IZ04_9ROSI</name>